<name>A0ACC1MQ64_9PEZI</name>
<proteinExistence type="predicted"/>
<sequence>MAESQGVRILDHTVIYHLVDDVKAKLSEYLTPDVSTRVLGEAEVLQVFPINVRGRVFKNIAGCRVRNGIVGKNNLYRVIRKGETIFDGRLETLKHVKKDVMEMRKGTECGIGFEEFQNLEVGDQIQAYEEVRTARKL</sequence>
<evidence type="ECO:0000313" key="1">
    <source>
        <dbReference type="EMBL" id="KAJ2968848.1"/>
    </source>
</evidence>
<organism evidence="1 2">
    <name type="scientific">Xylaria curta</name>
    <dbReference type="NCBI Taxonomy" id="42375"/>
    <lineage>
        <taxon>Eukaryota</taxon>
        <taxon>Fungi</taxon>
        <taxon>Dikarya</taxon>
        <taxon>Ascomycota</taxon>
        <taxon>Pezizomycotina</taxon>
        <taxon>Sordariomycetes</taxon>
        <taxon>Xylariomycetidae</taxon>
        <taxon>Xylariales</taxon>
        <taxon>Xylariaceae</taxon>
        <taxon>Xylaria</taxon>
    </lineage>
</organism>
<accession>A0ACC1MQ64</accession>
<reference evidence="1" key="1">
    <citation type="submission" date="2022-10" db="EMBL/GenBank/DDBJ databases">
        <title>Genome Sequence of Xylaria curta.</title>
        <authorList>
            <person name="Buettner E."/>
        </authorList>
    </citation>
    <scope>NUCLEOTIDE SEQUENCE</scope>
    <source>
        <strain evidence="1">Babe10</strain>
    </source>
</reference>
<gene>
    <name evidence="1" type="ORF">NUW58_g10128</name>
</gene>
<dbReference type="Proteomes" id="UP001143856">
    <property type="component" value="Unassembled WGS sequence"/>
</dbReference>
<evidence type="ECO:0000313" key="2">
    <source>
        <dbReference type="Proteomes" id="UP001143856"/>
    </source>
</evidence>
<comment type="caution">
    <text evidence="1">The sequence shown here is derived from an EMBL/GenBank/DDBJ whole genome shotgun (WGS) entry which is preliminary data.</text>
</comment>
<protein>
    <submittedName>
        <fullName evidence="1">Uncharacterized protein</fullName>
    </submittedName>
</protein>
<dbReference type="EMBL" id="JAPDGR010004198">
    <property type="protein sequence ID" value="KAJ2968848.1"/>
    <property type="molecule type" value="Genomic_DNA"/>
</dbReference>
<keyword evidence="2" id="KW-1185">Reference proteome</keyword>